<accession>A0A317G1B2</accession>
<comment type="caution">
    <text evidence="1">The sequence shown here is derived from an EMBL/GenBank/DDBJ whole genome shotgun (WGS) entry which is preliminary data.</text>
</comment>
<dbReference type="Proteomes" id="UP000245488">
    <property type="component" value="Chromosome"/>
</dbReference>
<name>A0A317G1B2_BUTFI</name>
<dbReference type="AlphaFoldDB" id="A0A317G1B2"/>
<protein>
    <submittedName>
        <fullName evidence="1">Uncharacterized protein</fullName>
    </submittedName>
</protein>
<reference evidence="1 2" key="1">
    <citation type="submission" date="2017-09" db="EMBL/GenBank/DDBJ databases">
        <title>High-quality draft genome sequence of Butyrivibrio fibrisolvens INBov1, isolated from cow rumen.</title>
        <authorList>
            <person name="Rodriguez Hernaez J."/>
            <person name="Rivarola M."/>
            <person name="Paniego N."/>
            <person name="Cravero S."/>
            <person name="Ceron Cucchi M."/>
            <person name="Martinez M.C."/>
        </authorList>
    </citation>
    <scope>NUCLEOTIDE SEQUENCE [LARGE SCALE GENOMIC DNA]</scope>
    <source>
        <strain evidence="1 2">INBov1</strain>
    </source>
</reference>
<gene>
    <name evidence="1" type="ORF">CPT75_04285</name>
</gene>
<proteinExistence type="predicted"/>
<organism evidence="1 2">
    <name type="scientific">Butyrivibrio fibrisolvens</name>
    <dbReference type="NCBI Taxonomy" id="831"/>
    <lineage>
        <taxon>Bacteria</taxon>
        <taxon>Bacillati</taxon>
        <taxon>Bacillota</taxon>
        <taxon>Clostridia</taxon>
        <taxon>Lachnospirales</taxon>
        <taxon>Lachnospiraceae</taxon>
        <taxon>Butyrivibrio</taxon>
    </lineage>
</organism>
<evidence type="ECO:0000313" key="1">
    <source>
        <dbReference type="EMBL" id="PWT26393.1"/>
    </source>
</evidence>
<dbReference type="EMBL" id="NXNG01000001">
    <property type="protein sequence ID" value="PWT26393.1"/>
    <property type="molecule type" value="Genomic_DNA"/>
</dbReference>
<keyword evidence="2" id="KW-1185">Reference proteome</keyword>
<sequence length="77" mass="8855">MTRTVKNPFLIFYIKEIYFGCQQKIAIGQLEIYLCLCALSLTIDIVSDKEKSKLKDAILIWFAKAKLLINKAQGETR</sequence>
<evidence type="ECO:0000313" key="2">
    <source>
        <dbReference type="Proteomes" id="UP000245488"/>
    </source>
</evidence>